<comment type="caution">
    <text evidence="2">The sequence shown here is derived from an EMBL/GenBank/DDBJ whole genome shotgun (WGS) entry which is preliminary data.</text>
</comment>
<evidence type="ECO:0000313" key="2">
    <source>
        <dbReference type="EMBL" id="CAK9075221.1"/>
    </source>
</evidence>
<evidence type="ECO:0000256" key="1">
    <source>
        <dbReference type="SAM" id="MobiDB-lite"/>
    </source>
</evidence>
<protein>
    <submittedName>
        <fullName evidence="2">Uncharacterized protein</fullName>
    </submittedName>
</protein>
<evidence type="ECO:0000313" key="3">
    <source>
        <dbReference type="Proteomes" id="UP001642484"/>
    </source>
</evidence>
<keyword evidence="3" id="KW-1185">Reference proteome</keyword>
<feature type="region of interest" description="Disordered" evidence="1">
    <location>
        <begin position="146"/>
        <end position="183"/>
    </location>
</feature>
<accession>A0ABP0PGQ6</accession>
<feature type="region of interest" description="Disordered" evidence="1">
    <location>
        <begin position="66"/>
        <end position="90"/>
    </location>
</feature>
<dbReference type="EMBL" id="CAXAMN010023106">
    <property type="protein sequence ID" value="CAK9075221.1"/>
    <property type="molecule type" value="Genomic_DNA"/>
</dbReference>
<gene>
    <name evidence="2" type="ORF">CCMP2556_LOCUS37048</name>
</gene>
<sequence length="183" mass="20764">MIGLHVEVPQKPELPLMGSSQIAEVKSSLQPLVESLDEEVSFPQGDGLWTQQFALELLPFRNSFSSETEYSEDEPHPGSPNGRTHQEPPCWEPRCAAVPRRKARCSEWRLHLSWMGKDYLAYLDTARHFIEQDGCPAVWTVNSPNATSSRNRKASNTLWRSAERQMPRRMPMLREGSRGSSAT</sequence>
<proteinExistence type="predicted"/>
<name>A0ABP0PGQ6_9DINO</name>
<feature type="compositionally biased region" description="Polar residues" evidence="1">
    <location>
        <begin position="146"/>
        <end position="159"/>
    </location>
</feature>
<dbReference type="Proteomes" id="UP001642484">
    <property type="component" value="Unassembled WGS sequence"/>
</dbReference>
<reference evidence="2 3" key="1">
    <citation type="submission" date="2024-02" db="EMBL/GenBank/DDBJ databases">
        <authorList>
            <person name="Chen Y."/>
            <person name="Shah S."/>
            <person name="Dougan E. K."/>
            <person name="Thang M."/>
            <person name="Chan C."/>
        </authorList>
    </citation>
    <scope>NUCLEOTIDE SEQUENCE [LARGE SCALE GENOMIC DNA]</scope>
</reference>
<organism evidence="2 3">
    <name type="scientific">Durusdinium trenchii</name>
    <dbReference type="NCBI Taxonomy" id="1381693"/>
    <lineage>
        <taxon>Eukaryota</taxon>
        <taxon>Sar</taxon>
        <taxon>Alveolata</taxon>
        <taxon>Dinophyceae</taxon>
        <taxon>Suessiales</taxon>
        <taxon>Symbiodiniaceae</taxon>
        <taxon>Durusdinium</taxon>
    </lineage>
</organism>